<name>G0WHC1_NAUDC</name>
<proteinExistence type="predicted"/>
<sequence>MAMKFHNPTSNDNSTSGIQETDNSQNEANSTAPTTRIKKPWEINAMKWPAPNHRIEAALHWTDINTTNYKRYKDLDFTYFSKVNYINAMVEANATYIERWISDRPYTLGPKFPTWYYSFYEEMRELGLTYMLDHNAKDEIVTSEGREQFFNAEDKFIRDNILVKIFPKKRPMTNQSSYEYWQDLKRTYVPANCSRIATSTFNNFKLTKTTQGMDIRSWITETNALREISIKTQVYQ</sequence>
<dbReference type="HOGENOM" id="CLU_1175700_0_0_1"/>
<dbReference type="KEGG" id="ndi:NDAI_0J03070"/>
<reference evidence="2 3" key="1">
    <citation type="journal article" date="2011" name="Proc. Natl. Acad. Sci. U.S.A.">
        <title>Evolutionary erosion of yeast sex chromosomes by mating-type switching accidents.</title>
        <authorList>
            <person name="Gordon J.L."/>
            <person name="Armisen D."/>
            <person name="Proux-Wera E."/>
            <person name="Oheigeartaigh S.S."/>
            <person name="Byrne K.P."/>
            <person name="Wolfe K.H."/>
        </authorList>
    </citation>
    <scope>NUCLEOTIDE SEQUENCE [LARGE SCALE GENOMIC DNA]</scope>
    <source>
        <strain evidence="3">ATCC 10597 / BCRC 20456 / CBS 421 / NBRC 0211 / NRRL Y-12639</strain>
    </source>
</reference>
<evidence type="ECO:0000313" key="3">
    <source>
        <dbReference type="Proteomes" id="UP000000689"/>
    </source>
</evidence>
<dbReference type="RefSeq" id="XP_003672442.1">
    <property type="nucleotide sequence ID" value="XM_003672394.1"/>
</dbReference>
<dbReference type="Proteomes" id="UP000000689">
    <property type="component" value="Chromosome 10"/>
</dbReference>
<feature type="region of interest" description="Disordered" evidence="1">
    <location>
        <begin position="1"/>
        <end position="36"/>
    </location>
</feature>
<dbReference type="EMBL" id="HE580276">
    <property type="protein sequence ID" value="CCD27199.1"/>
    <property type="molecule type" value="Genomic_DNA"/>
</dbReference>
<evidence type="ECO:0000256" key="1">
    <source>
        <dbReference type="SAM" id="MobiDB-lite"/>
    </source>
</evidence>
<organism evidence="2 3">
    <name type="scientific">Naumovozyma dairenensis (strain ATCC 10597 / BCRC 20456 / CBS 421 / NBRC 0211 / NRRL Y-12639)</name>
    <name type="common">Saccharomyces dairenensis</name>
    <dbReference type="NCBI Taxonomy" id="1071378"/>
    <lineage>
        <taxon>Eukaryota</taxon>
        <taxon>Fungi</taxon>
        <taxon>Dikarya</taxon>
        <taxon>Ascomycota</taxon>
        <taxon>Saccharomycotina</taxon>
        <taxon>Saccharomycetes</taxon>
        <taxon>Saccharomycetales</taxon>
        <taxon>Saccharomycetaceae</taxon>
        <taxon>Naumovozyma</taxon>
    </lineage>
</organism>
<protein>
    <submittedName>
        <fullName evidence="2">Uncharacterized protein</fullName>
    </submittedName>
</protein>
<evidence type="ECO:0000313" key="2">
    <source>
        <dbReference type="EMBL" id="CCD27199.1"/>
    </source>
</evidence>
<feature type="compositionally biased region" description="Polar residues" evidence="1">
    <location>
        <begin position="7"/>
        <end position="34"/>
    </location>
</feature>
<gene>
    <name evidence="2" type="primary">NDAI0J03070</name>
    <name evidence="2" type="ordered locus">NDAI_0J03070</name>
</gene>
<keyword evidence="3" id="KW-1185">Reference proteome</keyword>
<accession>G0WHC1</accession>
<dbReference type="AlphaFoldDB" id="G0WHC1"/>
<dbReference type="GeneID" id="11494614"/>